<gene>
    <name evidence="2" type="ORF">QLQ15_10920</name>
</gene>
<dbReference type="SUPFAM" id="SSF48452">
    <property type="entry name" value="TPR-like"/>
    <property type="match status" value="1"/>
</dbReference>
<evidence type="ECO:0000313" key="2">
    <source>
        <dbReference type="EMBL" id="MDI9239415.1"/>
    </source>
</evidence>
<accession>A0ABT6XGY7</accession>
<comment type="caution">
    <text evidence="2">The sequence shown here is derived from an EMBL/GenBank/DDBJ whole genome shotgun (WGS) entry which is preliminary data.</text>
</comment>
<name>A0ABT6XGY7_9GAMM</name>
<dbReference type="InterPro" id="IPR019734">
    <property type="entry name" value="TPR_rpt"/>
</dbReference>
<keyword evidence="3" id="KW-1185">Reference proteome</keyword>
<dbReference type="EMBL" id="JASGBI010000001">
    <property type="protein sequence ID" value="MDI9239415.1"/>
    <property type="molecule type" value="Genomic_DNA"/>
</dbReference>
<keyword evidence="1" id="KW-0808">Transferase</keyword>
<organism evidence="2 3">
    <name type="scientific">Lysobacter stagni</name>
    <dbReference type="NCBI Taxonomy" id="3045172"/>
    <lineage>
        <taxon>Bacteria</taxon>
        <taxon>Pseudomonadati</taxon>
        <taxon>Pseudomonadota</taxon>
        <taxon>Gammaproteobacteria</taxon>
        <taxon>Lysobacterales</taxon>
        <taxon>Lysobacteraceae</taxon>
        <taxon>Lysobacter</taxon>
    </lineage>
</organism>
<dbReference type="PANTHER" id="PTHR12788:SF10">
    <property type="entry name" value="PROTEIN-TYROSINE SULFOTRANSFERASE"/>
    <property type="match status" value="1"/>
</dbReference>
<evidence type="ECO:0000313" key="3">
    <source>
        <dbReference type="Proteomes" id="UP001321580"/>
    </source>
</evidence>
<protein>
    <submittedName>
        <fullName evidence="2">Sulfotransferase</fullName>
    </submittedName>
</protein>
<dbReference type="InterPro" id="IPR011990">
    <property type="entry name" value="TPR-like_helical_dom_sf"/>
</dbReference>
<dbReference type="InterPro" id="IPR026634">
    <property type="entry name" value="TPST-like"/>
</dbReference>
<sequence length="520" mass="58984">MNSPAPTTVRGLLAQAETLASQRDWEGAIAACEVARSLSPDSTEVLLQLSYLHSLRGDYRDADAFAVAAAETGITDPEQVKELLPRLRTFNRIDAMMACIERLKPMSRMPIPLLISVGAQLSYANLPDRAIAFLDEARHADPEYPPTLLARAQVLTYLGRFTEAEEDVTRALRRAPEIAQGYWLQAWVRKQTPDRHHVDAIRRELHRPGRKAEDIALLAFALHKELDDLERHEEAWDALTLACRAKRSRVAYDTAVTQDLFAALKSWAPASNAMAPSDGSDAMPIFIVGMHRSGTTLLEQLLDGHPQVRGLGELYDFTSAMRHATDHHCRGVIDRTLVERAAQADLAAAGQRYLDGTRWRRGEHRVFTDKLPSNFLNVGFIAQALPQAKILHMVRDPVETCFSNLRELFSEANAYSYDPIELAEYHHQYRSLMAHWHARFPGRILDVDYAQLTREPDVQMRRVAEFCGLPFDAAMLKMQSRRGVVTASAVQVRDRIQVRERPKWAPYERWLQPMIQRLRD</sequence>
<dbReference type="RefSeq" id="WP_283212803.1">
    <property type="nucleotide sequence ID" value="NZ_JASGBI010000001.1"/>
</dbReference>
<dbReference type="SUPFAM" id="SSF52540">
    <property type="entry name" value="P-loop containing nucleoside triphosphate hydrolases"/>
    <property type="match status" value="1"/>
</dbReference>
<dbReference type="InterPro" id="IPR027417">
    <property type="entry name" value="P-loop_NTPase"/>
</dbReference>
<dbReference type="Pfam" id="PF13469">
    <property type="entry name" value="Sulfotransfer_3"/>
    <property type="match status" value="1"/>
</dbReference>
<dbReference type="Gene3D" id="3.40.50.300">
    <property type="entry name" value="P-loop containing nucleotide triphosphate hydrolases"/>
    <property type="match status" value="1"/>
</dbReference>
<reference evidence="2 3" key="1">
    <citation type="submission" date="2023-05" db="EMBL/GenBank/DDBJ databases">
        <title>Lysobacter sp. strain LF1 Genome sequencing and assembly.</title>
        <authorList>
            <person name="Jung Y."/>
        </authorList>
    </citation>
    <scope>NUCLEOTIDE SEQUENCE [LARGE SCALE GENOMIC DNA]</scope>
    <source>
        <strain evidence="2 3">LF1</strain>
    </source>
</reference>
<dbReference type="Gene3D" id="1.25.40.10">
    <property type="entry name" value="Tetratricopeptide repeat domain"/>
    <property type="match status" value="1"/>
</dbReference>
<dbReference type="PANTHER" id="PTHR12788">
    <property type="entry name" value="PROTEIN-TYROSINE SULFOTRANSFERASE 2"/>
    <property type="match status" value="1"/>
</dbReference>
<dbReference type="Proteomes" id="UP001321580">
    <property type="component" value="Unassembled WGS sequence"/>
</dbReference>
<dbReference type="SMART" id="SM00028">
    <property type="entry name" value="TPR"/>
    <property type="match status" value="3"/>
</dbReference>
<evidence type="ECO:0000256" key="1">
    <source>
        <dbReference type="ARBA" id="ARBA00022679"/>
    </source>
</evidence>
<proteinExistence type="predicted"/>